<feature type="compositionally biased region" description="Basic and acidic residues" evidence="1">
    <location>
        <begin position="37"/>
        <end position="52"/>
    </location>
</feature>
<proteinExistence type="predicted"/>
<gene>
    <name evidence="3" type="primary">LOC113786125</name>
</gene>
<sequence>MPLFDLYSLVKVRTRGGKSDGGDYSRVRPPRQSNRRAVVEKRRKRNEERQAPQDEQPQDEQPQHDHVFYDEYDQQQQHFDDEHGQQHQPDEPMFPGGPCDLSVLTDYENHIAINVWNGQERRALKVVFNGKKQDKFIDIRYHLPAQIDHWINISGLRPLRRCSLHMIDGNMISAFAER</sequence>
<accession>A0A3Q7XXT8</accession>
<dbReference type="AlphaFoldDB" id="A0A3Q7XXT8"/>
<evidence type="ECO:0000313" key="2">
    <source>
        <dbReference type="Proteomes" id="UP000087171"/>
    </source>
</evidence>
<dbReference type="Proteomes" id="UP000087171">
    <property type="component" value="Chromosome Ca4"/>
</dbReference>
<keyword evidence="2" id="KW-1185">Reference proteome</keyword>
<reference evidence="3" key="2">
    <citation type="submission" date="2025-08" db="UniProtKB">
        <authorList>
            <consortium name="RefSeq"/>
        </authorList>
    </citation>
    <scope>IDENTIFICATION</scope>
    <source>
        <tissue evidence="3">Etiolated seedlings</tissue>
    </source>
</reference>
<protein>
    <submittedName>
        <fullName evidence="3">Uncharacterized protein LOC113786125</fullName>
    </submittedName>
</protein>
<dbReference type="RefSeq" id="XP_027188956.1">
    <property type="nucleotide sequence ID" value="XM_027333155.1"/>
</dbReference>
<dbReference type="OrthoDB" id="1937047at2759"/>
<feature type="region of interest" description="Disordered" evidence="1">
    <location>
        <begin position="77"/>
        <end position="96"/>
    </location>
</feature>
<organism evidence="2 3">
    <name type="scientific">Cicer arietinum</name>
    <name type="common">Chickpea</name>
    <name type="synonym">Garbanzo</name>
    <dbReference type="NCBI Taxonomy" id="3827"/>
    <lineage>
        <taxon>Eukaryota</taxon>
        <taxon>Viridiplantae</taxon>
        <taxon>Streptophyta</taxon>
        <taxon>Embryophyta</taxon>
        <taxon>Tracheophyta</taxon>
        <taxon>Spermatophyta</taxon>
        <taxon>Magnoliopsida</taxon>
        <taxon>eudicotyledons</taxon>
        <taxon>Gunneridae</taxon>
        <taxon>Pentapetalae</taxon>
        <taxon>rosids</taxon>
        <taxon>fabids</taxon>
        <taxon>Fabales</taxon>
        <taxon>Fabaceae</taxon>
        <taxon>Papilionoideae</taxon>
        <taxon>50 kb inversion clade</taxon>
        <taxon>NPAAA clade</taxon>
        <taxon>Hologalegina</taxon>
        <taxon>IRL clade</taxon>
        <taxon>Cicereae</taxon>
        <taxon>Cicer</taxon>
    </lineage>
</organism>
<feature type="compositionally biased region" description="Basic and acidic residues" evidence="1">
    <location>
        <begin position="78"/>
        <end position="90"/>
    </location>
</feature>
<evidence type="ECO:0000313" key="3">
    <source>
        <dbReference type="RefSeq" id="XP_027188956.1"/>
    </source>
</evidence>
<name>A0A3Q7XXT8_CICAR</name>
<feature type="compositionally biased region" description="Basic and acidic residues" evidence="1">
    <location>
        <begin position="17"/>
        <end position="26"/>
    </location>
</feature>
<feature type="region of interest" description="Disordered" evidence="1">
    <location>
        <begin position="12"/>
        <end position="63"/>
    </location>
</feature>
<reference evidence="2" key="1">
    <citation type="journal article" date="2013" name="Nat. Biotechnol.">
        <title>Draft genome sequence of chickpea (Cicer arietinum) provides a resource for trait improvement.</title>
        <authorList>
            <person name="Varshney R.K."/>
            <person name="Song C."/>
            <person name="Saxena R.K."/>
            <person name="Azam S."/>
            <person name="Yu S."/>
            <person name="Sharpe A.G."/>
            <person name="Cannon S."/>
            <person name="Baek J."/>
            <person name="Rosen B.D."/>
            <person name="Tar'an B."/>
            <person name="Millan T."/>
            <person name="Zhang X."/>
            <person name="Ramsay L.D."/>
            <person name="Iwata A."/>
            <person name="Wang Y."/>
            <person name="Nelson W."/>
            <person name="Farmer A.D."/>
            <person name="Gaur P.M."/>
            <person name="Soderlund C."/>
            <person name="Penmetsa R.V."/>
            <person name="Xu C."/>
            <person name="Bharti A.K."/>
            <person name="He W."/>
            <person name="Winter P."/>
            <person name="Zhao S."/>
            <person name="Hane J.K."/>
            <person name="Carrasquilla-Garcia N."/>
            <person name="Condie J.A."/>
            <person name="Upadhyaya H.D."/>
            <person name="Luo M.C."/>
            <person name="Thudi M."/>
            <person name="Gowda C.L."/>
            <person name="Singh N.P."/>
            <person name="Lichtenzveig J."/>
            <person name="Gali K.K."/>
            <person name="Rubio J."/>
            <person name="Nadarajan N."/>
            <person name="Dolezel J."/>
            <person name="Bansal K.C."/>
            <person name="Xu X."/>
            <person name="Edwards D."/>
            <person name="Zhang G."/>
            <person name="Kahl G."/>
            <person name="Gil J."/>
            <person name="Singh K.B."/>
            <person name="Datta S.K."/>
            <person name="Jackson S.A."/>
            <person name="Wang J."/>
            <person name="Cook D.R."/>
        </authorList>
    </citation>
    <scope>NUCLEOTIDE SEQUENCE [LARGE SCALE GENOMIC DNA]</scope>
    <source>
        <strain evidence="2">cv. CDC Frontier</strain>
    </source>
</reference>
<evidence type="ECO:0000256" key="1">
    <source>
        <dbReference type="SAM" id="MobiDB-lite"/>
    </source>
</evidence>